<dbReference type="InterPro" id="IPR000917">
    <property type="entry name" value="Sulfatase_N"/>
</dbReference>
<organism evidence="9 10">
    <name type="scientific">Polyplax serrata</name>
    <name type="common">Common mouse louse</name>
    <dbReference type="NCBI Taxonomy" id="468196"/>
    <lineage>
        <taxon>Eukaryota</taxon>
        <taxon>Metazoa</taxon>
        <taxon>Ecdysozoa</taxon>
        <taxon>Arthropoda</taxon>
        <taxon>Hexapoda</taxon>
        <taxon>Insecta</taxon>
        <taxon>Pterygota</taxon>
        <taxon>Neoptera</taxon>
        <taxon>Paraneoptera</taxon>
        <taxon>Psocodea</taxon>
        <taxon>Troctomorpha</taxon>
        <taxon>Phthiraptera</taxon>
        <taxon>Anoplura</taxon>
        <taxon>Polyplacidae</taxon>
        <taxon>Polyplax</taxon>
    </lineage>
</organism>
<evidence type="ECO:0000259" key="8">
    <source>
        <dbReference type="Pfam" id="PF00884"/>
    </source>
</evidence>
<dbReference type="InterPro" id="IPR047115">
    <property type="entry name" value="ARSB"/>
</dbReference>
<protein>
    <recommendedName>
        <fullName evidence="8">Sulfatase N-terminal domain-containing protein</fullName>
    </recommendedName>
</protein>
<sequence>MITKSLLFLAVLHLLVFVAKSSPPKRPHIIIILADDLGWNDLSFHGSDQIQTPNIDALAYNGVILQSHYVMPICTPSRSALMTGLYPIHNGMQGTPIRSSEPRAMPPGKIMPQYFKDLGYSTQMIGKWHLGFYMEEFTPTYRGFDSHLGYWNGLISYYDHIFQEVDRNNGNTLNGYDMRRNVTSAFDLSGRYATDMFTDEAVELIRTHPKNKPLFLYMSHLAVHAGNNGKFLEAPQDAINRFQHIADPNRRTFAAMVHKLDESVGRIISALEEANMLHNSVILFAADNGAPTIGEFPNWGSNYPLRGIKETLWEGGVRSASFIWSPMIKKTPRLSTELMHITDWLPTLYAAAGGNANTLSNLDGVNQWDSIVNDTPSERNEVLLNINEVLQTASIRMNSRKYNWKLVVGTIMNGSYDGYFGEGTNRYPENNPAYDVSAVVNSKVYRTLERLGQKRLTSYPTPKQKMMSLRKEATVRCDYKIINQNRCNPGDGNNQVCLYDIKRDPCELNNLTPLYPNVASYLFRALVQYRETLVPQPQVQSETDLSNPIYFNGTWSAWLDSSGQPYVTLSSGRLRNFNLDPLNILGSKISDSIFRR</sequence>
<gene>
    <name evidence="9" type="ORF">RUM44_002492</name>
</gene>
<dbReference type="PROSITE" id="PS00018">
    <property type="entry name" value="EF_HAND_1"/>
    <property type="match status" value="1"/>
</dbReference>
<proteinExistence type="inferred from homology"/>
<evidence type="ECO:0000256" key="2">
    <source>
        <dbReference type="ARBA" id="ARBA00008779"/>
    </source>
</evidence>
<keyword evidence="6" id="KW-0325">Glycoprotein</keyword>
<dbReference type="Gene3D" id="3.30.1120.10">
    <property type="match status" value="1"/>
</dbReference>
<keyword evidence="4" id="KW-0378">Hydrolase</keyword>
<accession>A0ABR1AF03</accession>
<evidence type="ECO:0000256" key="6">
    <source>
        <dbReference type="ARBA" id="ARBA00023180"/>
    </source>
</evidence>
<dbReference type="InterPro" id="IPR018247">
    <property type="entry name" value="EF_Hand_1_Ca_BS"/>
</dbReference>
<dbReference type="PANTHER" id="PTHR10342">
    <property type="entry name" value="ARYLSULFATASE"/>
    <property type="match status" value="1"/>
</dbReference>
<dbReference type="SUPFAM" id="SSF53649">
    <property type="entry name" value="Alkaline phosphatase-like"/>
    <property type="match status" value="1"/>
</dbReference>
<dbReference type="CDD" id="cd16029">
    <property type="entry name" value="4-S"/>
    <property type="match status" value="1"/>
</dbReference>
<keyword evidence="7" id="KW-0732">Signal</keyword>
<dbReference type="Pfam" id="PF00884">
    <property type="entry name" value="Sulfatase"/>
    <property type="match status" value="1"/>
</dbReference>
<keyword evidence="5" id="KW-0106">Calcium</keyword>
<dbReference type="Proteomes" id="UP001359485">
    <property type="component" value="Unassembled WGS sequence"/>
</dbReference>
<evidence type="ECO:0000256" key="7">
    <source>
        <dbReference type="SAM" id="SignalP"/>
    </source>
</evidence>
<keyword evidence="3" id="KW-0479">Metal-binding</keyword>
<name>A0ABR1AF03_POLSC</name>
<feature type="domain" description="Sulfatase N-terminal" evidence="8">
    <location>
        <begin position="27"/>
        <end position="353"/>
    </location>
</feature>
<feature type="signal peptide" evidence="7">
    <location>
        <begin position="1"/>
        <end position="21"/>
    </location>
</feature>
<comment type="similarity">
    <text evidence="2">Belongs to the sulfatase family.</text>
</comment>
<evidence type="ECO:0000256" key="1">
    <source>
        <dbReference type="ARBA" id="ARBA00001913"/>
    </source>
</evidence>
<feature type="chain" id="PRO_5046460232" description="Sulfatase N-terminal domain-containing protein" evidence="7">
    <location>
        <begin position="22"/>
        <end position="596"/>
    </location>
</feature>
<reference evidence="9 10" key="1">
    <citation type="submission" date="2023-09" db="EMBL/GenBank/DDBJ databases">
        <title>Genomes of two closely related lineages of the louse Polyplax serrata with different host specificities.</title>
        <authorList>
            <person name="Martinu J."/>
            <person name="Tarabai H."/>
            <person name="Stefka J."/>
            <person name="Hypsa V."/>
        </authorList>
    </citation>
    <scope>NUCLEOTIDE SEQUENCE [LARGE SCALE GENOMIC DNA]</scope>
    <source>
        <strain evidence="9">98ZLc_SE</strain>
    </source>
</reference>
<evidence type="ECO:0000256" key="5">
    <source>
        <dbReference type="ARBA" id="ARBA00022837"/>
    </source>
</evidence>
<dbReference type="PROSITE" id="PS00523">
    <property type="entry name" value="SULFATASE_1"/>
    <property type="match status" value="1"/>
</dbReference>
<evidence type="ECO:0000256" key="4">
    <source>
        <dbReference type="ARBA" id="ARBA00022801"/>
    </source>
</evidence>
<evidence type="ECO:0000256" key="3">
    <source>
        <dbReference type="ARBA" id="ARBA00022723"/>
    </source>
</evidence>
<dbReference type="InterPro" id="IPR024607">
    <property type="entry name" value="Sulfatase_CS"/>
</dbReference>
<keyword evidence="10" id="KW-1185">Reference proteome</keyword>
<dbReference type="PANTHER" id="PTHR10342:SF264">
    <property type="entry name" value="MIP05773P-RELATED"/>
    <property type="match status" value="1"/>
</dbReference>
<dbReference type="InterPro" id="IPR017850">
    <property type="entry name" value="Alkaline_phosphatase_core_sf"/>
</dbReference>
<evidence type="ECO:0000313" key="10">
    <source>
        <dbReference type="Proteomes" id="UP001359485"/>
    </source>
</evidence>
<dbReference type="EMBL" id="JAWJWF010000050">
    <property type="protein sequence ID" value="KAK6618050.1"/>
    <property type="molecule type" value="Genomic_DNA"/>
</dbReference>
<evidence type="ECO:0000313" key="9">
    <source>
        <dbReference type="EMBL" id="KAK6618050.1"/>
    </source>
</evidence>
<dbReference type="PROSITE" id="PS00149">
    <property type="entry name" value="SULFATASE_2"/>
    <property type="match status" value="1"/>
</dbReference>
<dbReference type="Gene3D" id="3.40.720.10">
    <property type="entry name" value="Alkaline Phosphatase, subunit A"/>
    <property type="match status" value="1"/>
</dbReference>
<comment type="caution">
    <text evidence="9">The sequence shown here is derived from an EMBL/GenBank/DDBJ whole genome shotgun (WGS) entry which is preliminary data.</text>
</comment>
<comment type="cofactor">
    <cofactor evidence="1">
        <name>Ca(2+)</name>
        <dbReference type="ChEBI" id="CHEBI:29108"/>
    </cofactor>
</comment>